<accession>A0A448XRK1</accession>
<keyword evidence="2" id="KW-1185">Reference proteome</keyword>
<dbReference type="Proteomes" id="UP000784294">
    <property type="component" value="Unassembled WGS sequence"/>
</dbReference>
<proteinExistence type="predicted"/>
<reference evidence="1" key="1">
    <citation type="submission" date="2018-11" db="EMBL/GenBank/DDBJ databases">
        <authorList>
            <consortium name="Pathogen Informatics"/>
        </authorList>
    </citation>
    <scope>NUCLEOTIDE SEQUENCE</scope>
</reference>
<evidence type="ECO:0000313" key="2">
    <source>
        <dbReference type="Proteomes" id="UP000784294"/>
    </source>
</evidence>
<organism evidence="1 2">
    <name type="scientific">Protopolystoma xenopodis</name>
    <dbReference type="NCBI Taxonomy" id="117903"/>
    <lineage>
        <taxon>Eukaryota</taxon>
        <taxon>Metazoa</taxon>
        <taxon>Spiralia</taxon>
        <taxon>Lophotrochozoa</taxon>
        <taxon>Platyhelminthes</taxon>
        <taxon>Monogenea</taxon>
        <taxon>Polyopisthocotylea</taxon>
        <taxon>Polystomatidea</taxon>
        <taxon>Polystomatidae</taxon>
        <taxon>Protopolystoma</taxon>
    </lineage>
</organism>
<dbReference type="EMBL" id="CAAALY010279392">
    <property type="protein sequence ID" value="VEL43185.1"/>
    <property type="molecule type" value="Genomic_DNA"/>
</dbReference>
<gene>
    <name evidence="1" type="ORF">PXEA_LOCUS36625</name>
</gene>
<name>A0A448XRK1_9PLAT</name>
<protein>
    <submittedName>
        <fullName evidence="1">Uncharacterized protein</fullName>
    </submittedName>
</protein>
<dbReference type="AlphaFoldDB" id="A0A448XRK1"/>
<comment type="caution">
    <text evidence="1">The sequence shown here is derived from an EMBL/GenBank/DDBJ whole genome shotgun (WGS) entry which is preliminary data.</text>
</comment>
<sequence>MVWLWPAGRKKTRAVAWAHLSIRGNRQSCPGSVNLSWYTLVEQSANLPRQAEEAKTCLEESDPTVRISEQNKTVMKRIVYMLFRLEDGEREEDTGLYNAGG</sequence>
<evidence type="ECO:0000313" key="1">
    <source>
        <dbReference type="EMBL" id="VEL43185.1"/>
    </source>
</evidence>